<dbReference type="PANTHER" id="PTHR46673">
    <property type="entry name" value="4F2 CELL-SURFACE ANTIGEN HEAVY CHAIN"/>
    <property type="match status" value="1"/>
</dbReference>
<dbReference type="Pfam" id="PF00128">
    <property type="entry name" value="Alpha-amylase"/>
    <property type="match status" value="2"/>
</dbReference>
<reference evidence="2 3" key="1">
    <citation type="submission" date="2018-06" db="EMBL/GenBank/DDBJ databases">
        <title>Genomic Encyclopedia of Archaeal and Bacterial Type Strains, Phase II (KMG-II): from individual species to whole genera.</title>
        <authorList>
            <person name="Goeker M."/>
        </authorList>
    </citation>
    <scope>NUCLEOTIDE SEQUENCE [LARGE SCALE GENOMIC DNA]</scope>
    <source>
        <strain evidence="2 3">ATCC 51348</strain>
    </source>
</reference>
<comment type="caution">
    <text evidence="2">The sequence shown here is derived from an EMBL/GenBank/DDBJ whole genome shotgun (WGS) entry which is preliminary data.</text>
</comment>
<evidence type="ECO:0000313" key="2">
    <source>
        <dbReference type="EMBL" id="PZW01395.1"/>
    </source>
</evidence>
<name>A0A2W7G8M3_9BACT</name>
<feature type="domain" description="Glycosyl hydrolase family 13 catalytic" evidence="1">
    <location>
        <begin position="16"/>
        <end position="93"/>
    </location>
</feature>
<keyword evidence="3" id="KW-1185">Reference proteome</keyword>
<dbReference type="GO" id="GO:0015190">
    <property type="term" value="F:L-leucine transmembrane transporter activity"/>
    <property type="evidence" value="ECO:0007669"/>
    <property type="project" value="TreeGrafter"/>
</dbReference>
<feature type="domain" description="Glycosyl hydrolase family 13 catalytic" evidence="1">
    <location>
        <begin position="188"/>
        <end position="414"/>
    </location>
</feature>
<organism evidence="2 3">
    <name type="scientific">Metamycoplasma auris</name>
    <dbReference type="NCBI Taxonomy" id="51363"/>
    <lineage>
        <taxon>Bacteria</taxon>
        <taxon>Bacillati</taxon>
        <taxon>Mycoplasmatota</taxon>
        <taxon>Mycoplasmoidales</taxon>
        <taxon>Metamycoplasmataceae</taxon>
        <taxon>Metamycoplasma</taxon>
    </lineage>
</organism>
<keyword evidence="2" id="KW-0378">Hydrolase</keyword>
<dbReference type="InterPro" id="IPR042280">
    <property type="entry name" value="SLC3A2"/>
</dbReference>
<dbReference type="GO" id="GO:0015180">
    <property type="term" value="F:L-alanine transmembrane transporter activity"/>
    <property type="evidence" value="ECO:0007669"/>
    <property type="project" value="TreeGrafter"/>
</dbReference>
<evidence type="ECO:0000259" key="1">
    <source>
        <dbReference type="Pfam" id="PF00128"/>
    </source>
</evidence>
<dbReference type="GO" id="GO:0015173">
    <property type="term" value="F:aromatic amino acid transmembrane transporter activity"/>
    <property type="evidence" value="ECO:0007669"/>
    <property type="project" value="TreeGrafter"/>
</dbReference>
<dbReference type="GO" id="GO:1903801">
    <property type="term" value="P:L-leucine import across plasma membrane"/>
    <property type="evidence" value="ECO:0007669"/>
    <property type="project" value="TreeGrafter"/>
</dbReference>
<dbReference type="InterPro" id="IPR017853">
    <property type="entry name" value="GH"/>
</dbReference>
<evidence type="ECO:0000313" key="3">
    <source>
        <dbReference type="Proteomes" id="UP000249646"/>
    </source>
</evidence>
<gene>
    <name evidence="2" type="ORF">BCF89_10216</name>
</gene>
<dbReference type="GO" id="GO:0005975">
    <property type="term" value="P:carbohydrate metabolic process"/>
    <property type="evidence" value="ECO:0007669"/>
    <property type="project" value="InterPro"/>
</dbReference>
<dbReference type="Gene3D" id="3.20.20.80">
    <property type="entry name" value="Glycosidases"/>
    <property type="match status" value="2"/>
</dbReference>
<dbReference type="SUPFAM" id="SSF51445">
    <property type="entry name" value="(Trans)glycosidases"/>
    <property type="match status" value="1"/>
</dbReference>
<dbReference type="InterPro" id="IPR006047">
    <property type="entry name" value="GH13_cat_dom"/>
</dbReference>
<dbReference type="OrthoDB" id="394145at2"/>
<dbReference type="PANTHER" id="PTHR46673:SF1">
    <property type="entry name" value="4F2 CELL-SURFACE ANTIGEN HEAVY CHAIN"/>
    <property type="match status" value="1"/>
</dbReference>
<proteinExistence type="predicted"/>
<dbReference type="AlphaFoldDB" id="A0A2W7G8M3"/>
<dbReference type="RefSeq" id="WP_111518156.1">
    <property type="nucleotide sequence ID" value="NZ_QKUB01000002.1"/>
</dbReference>
<protein>
    <submittedName>
        <fullName evidence="2">Alpha-glucosidase/trehalose-6-phosphate hydrolase</fullName>
    </submittedName>
</protein>
<dbReference type="GO" id="GO:0015823">
    <property type="term" value="P:phenylalanine transport"/>
    <property type="evidence" value="ECO:0007669"/>
    <property type="project" value="TreeGrafter"/>
</dbReference>
<dbReference type="GO" id="GO:0016324">
    <property type="term" value="C:apical plasma membrane"/>
    <property type="evidence" value="ECO:0007669"/>
    <property type="project" value="TreeGrafter"/>
</dbReference>
<accession>A0A2W7G8M3</accession>
<dbReference type="GO" id="GO:0016787">
    <property type="term" value="F:hydrolase activity"/>
    <property type="evidence" value="ECO:0007669"/>
    <property type="project" value="UniProtKB-KW"/>
</dbReference>
<dbReference type="GO" id="GO:1904273">
    <property type="term" value="P:L-alanine import across plasma membrane"/>
    <property type="evidence" value="ECO:0007669"/>
    <property type="project" value="TreeGrafter"/>
</dbReference>
<dbReference type="EMBL" id="QKUB01000002">
    <property type="protein sequence ID" value="PZW01395.1"/>
    <property type="molecule type" value="Genomic_DNA"/>
</dbReference>
<sequence length="505" mass="59915">MFANKKIILYELKLENFFDHGRSGFGNFKGLQSKLQYFKDLNVNIIAIDDILNQYQNNLNLDEVKNKYGSIKDFIDLVFEFKKNNIEVAPILDLSNIKQSFINWNNMMNLYKLNNESENEIKTSYLTKLDTYLLNKPFNQISLYDIFEFVKYFESILNFYIKLNVSSIILDNFEFLASAELKDEKKTGFINDLYKIIKRKIPNMTVIFKSSNNNSSLYKKLLNSKNKSFDYLYLTYLSIIQNKNKIKSNITKKVNFSHIYKFIKSFSKYPNVILALNSNKSGRFISKWGSEQSYFDESLKSMLLFLYAGNNSIGFYYGDEIGILRAKFKDDFSFNDENFNEEKRYYQSKNIKLENFFKYHCYFNKWSSYTQMPWDSKLSLNFKNNKNIFYAINHKDNNVKSSLNNKDSGLPFIYFLNKFISDSKYELFFKTNHFLIKHKSGVFMFKKNLKNEQIIFLINLTNEHKKIITPSDYLILSSSYINKFYSEMPKALSPFESLILFKSKN</sequence>
<dbReference type="Proteomes" id="UP000249646">
    <property type="component" value="Unassembled WGS sequence"/>
</dbReference>